<accession>A0AAP9H2F2</accession>
<dbReference type="EMBL" id="JAUOOM010000035">
    <property type="protein sequence ID" value="MDO6409687.1"/>
    <property type="molecule type" value="Genomic_DNA"/>
</dbReference>
<evidence type="ECO:0000313" key="4">
    <source>
        <dbReference type="Proteomes" id="UP000424872"/>
    </source>
</evidence>
<dbReference type="AlphaFoldDB" id="A0AAP9H2F2"/>
<reference evidence="2" key="3">
    <citation type="submission" date="2023-07" db="EMBL/GenBank/DDBJ databases">
        <title>The extreme plant-growth-promoting properties of Pantoea phytobeneficialis PF55 revealed by functional and genomic analysis.</title>
        <authorList>
            <person name="Nascimento F.X."/>
            <person name="Marcio R.J."/>
        </authorList>
    </citation>
    <scope>NUCLEOTIDE SEQUENCE</scope>
    <source>
        <strain evidence="2">PF55</strain>
    </source>
</reference>
<proteinExistence type="predicted"/>
<reference evidence="3" key="2">
    <citation type="journal article" date="2020" name="Environ. Microbiol.">
        <title>The extreme plant-growth-promoting properties of Pantoea phytobeneficialis MSR2 revealed by functional and genomic analysis.</title>
        <authorList>
            <person name="Nascimento F.X."/>
            <person name="Hernandez A.G."/>
            <person name="Glick B.R."/>
            <person name="Rossi M.J."/>
        </authorList>
    </citation>
    <scope>NUCLEOTIDE SEQUENCE</scope>
    <source>
        <strain evidence="3">MSR2</strain>
    </source>
</reference>
<reference evidence="4" key="1">
    <citation type="submission" date="2017-11" db="EMBL/GenBank/DDBJ databases">
        <title>Genome sequence of Pantoea sp. MSR2.</title>
        <authorList>
            <person name="Nascimento F.X."/>
        </authorList>
    </citation>
    <scope>NUCLEOTIDE SEQUENCE [LARGE SCALE GENOMIC DNA]</scope>
    <source>
        <strain evidence="4">MSR2</strain>
    </source>
</reference>
<keyword evidence="1" id="KW-0812">Transmembrane</keyword>
<protein>
    <submittedName>
        <fullName evidence="3">Uncharacterized protein</fullName>
    </submittedName>
</protein>
<dbReference type="KEGG" id="ppho:CTZ24_02880"/>
<keyword evidence="1" id="KW-0472">Membrane</keyword>
<dbReference type="RefSeq" id="WP_208724724.1">
    <property type="nucleotide sequence ID" value="NZ_CP024636.1"/>
</dbReference>
<sequence>MDTSLLNSVNSQGREQFESAVNALQGDISAAAARLLIDPRLRLEYSKRIKEMAEDLRSRANIGLISWEQAAQQAQETRNLIMDLVRTRSTPLGRAMAQQMKSSGKTLNELVAKKAISLFGPRTNFNTLSQAQKNQVYASIVESAGKSNPQVNLRMLKLSRIGKGLVVLSIAVSLYEIYTSDNKVAETGRQLAINGAGIAGGAAGGMVAGLVCGPGAPVCVLIGGFIGGALAAWEMGYFWR</sequence>
<evidence type="ECO:0000256" key="1">
    <source>
        <dbReference type="SAM" id="Phobius"/>
    </source>
</evidence>
<evidence type="ECO:0000313" key="3">
    <source>
        <dbReference type="EMBL" id="QGR05403.1"/>
    </source>
</evidence>
<gene>
    <name evidence="3" type="ORF">CTZ24_02880</name>
    <name evidence="2" type="ORF">Q3404_24230</name>
</gene>
<keyword evidence="1" id="KW-1133">Transmembrane helix</keyword>
<feature type="transmembrane region" description="Helical" evidence="1">
    <location>
        <begin position="161"/>
        <end position="179"/>
    </location>
</feature>
<evidence type="ECO:0000313" key="2">
    <source>
        <dbReference type="EMBL" id="MDO6409687.1"/>
    </source>
</evidence>
<organism evidence="3 4">
    <name type="scientific">Pantoea phytobeneficialis</name>
    <dbReference type="NCBI Taxonomy" id="2052056"/>
    <lineage>
        <taxon>Bacteria</taxon>
        <taxon>Pseudomonadati</taxon>
        <taxon>Pseudomonadota</taxon>
        <taxon>Gammaproteobacteria</taxon>
        <taxon>Enterobacterales</taxon>
        <taxon>Erwiniaceae</taxon>
        <taxon>Pantoea</taxon>
    </lineage>
</organism>
<dbReference type="EMBL" id="CP024636">
    <property type="protein sequence ID" value="QGR05403.1"/>
    <property type="molecule type" value="Genomic_DNA"/>
</dbReference>
<feature type="transmembrane region" description="Helical" evidence="1">
    <location>
        <begin position="191"/>
        <end position="211"/>
    </location>
</feature>
<evidence type="ECO:0000313" key="5">
    <source>
        <dbReference type="Proteomes" id="UP001171299"/>
    </source>
</evidence>
<keyword evidence="5" id="KW-1185">Reference proteome</keyword>
<name>A0AAP9H2F2_9GAMM</name>
<dbReference type="Proteomes" id="UP000424872">
    <property type="component" value="Chromosome"/>
</dbReference>
<dbReference type="Proteomes" id="UP001171299">
    <property type="component" value="Unassembled WGS sequence"/>
</dbReference>
<feature type="transmembrane region" description="Helical" evidence="1">
    <location>
        <begin position="218"/>
        <end position="239"/>
    </location>
</feature>